<reference evidence="1" key="1">
    <citation type="submission" date="2017-07" db="EMBL/GenBank/DDBJ databases">
        <title>Taro Niue Genome Assembly and Annotation.</title>
        <authorList>
            <person name="Atibalentja N."/>
            <person name="Keating K."/>
            <person name="Fields C.J."/>
        </authorList>
    </citation>
    <scope>NUCLEOTIDE SEQUENCE</scope>
    <source>
        <strain evidence="1">Niue_2</strain>
        <tissue evidence="1">Leaf</tissue>
    </source>
</reference>
<organism evidence="1 2">
    <name type="scientific">Colocasia esculenta</name>
    <name type="common">Wild taro</name>
    <name type="synonym">Arum esculentum</name>
    <dbReference type="NCBI Taxonomy" id="4460"/>
    <lineage>
        <taxon>Eukaryota</taxon>
        <taxon>Viridiplantae</taxon>
        <taxon>Streptophyta</taxon>
        <taxon>Embryophyta</taxon>
        <taxon>Tracheophyta</taxon>
        <taxon>Spermatophyta</taxon>
        <taxon>Magnoliopsida</taxon>
        <taxon>Liliopsida</taxon>
        <taxon>Araceae</taxon>
        <taxon>Aroideae</taxon>
        <taxon>Colocasieae</taxon>
        <taxon>Colocasia</taxon>
    </lineage>
</organism>
<dbReference type="AlphaFoldDB" id="A0A843UXJ8"/>
<keyword evidence="2" id="KW-1185">Reference proteome</keyword>
<proteinExistence type="predicted"/>
<sequence length="127" mass="14544">MGVLSWLCPSNLCNLWERRDMEGIYRRGDLMGSEKPKRWFKPKKACVLRLFSFLCDGEEPAKGWARSLAAKAPAPVRRRLHLLLRLPPSPTLSRIRIEVRGGQQMKFATDTVVALKVASRRVNQSRL</sequence>
<evidence type="ECO:0000313" key="1">
    <source>
        <dbReference type="EMBL" id="MQL86344.1"/>
    </source>
</evidence>
<name>A0A843UXJ8_COLES</name>
<dbReference type="Proteomes" id="UP000652761">
    <property type="component" value="Unassembled WGS sequence"/>
</dbReference>
<dbReference type="EMBL" id="NMUH01000894">
    <property type="protein sequence ID" value="MQL86344.1"/>
    <property type="molecule type" value="Genomic_DNA"/>
</dbReference>
<gene>
    <name evidence="1" type="ORF">Taro_018878</name>
</gene>
<comment type="caution">
    <text evidence="1">The sequence shown here is derived from an EMBL/GenBank/DDBJ whole genome shotgun (WGS) entry which is preliminary data.</text>
</comment>
<evidence type="ECO:0000313" key="2">
    <source>
        <dbReference type="Proteomes" id="UP000652761"/>
    </source>
</evidence>
<accession>A0A843UXJ8</accession>
<protein>
    <submittedName>
        <fullName evidence="1">Uncharacterized protein</fullName>
    </submittedName>
</protein>